<evidence type="ECO:0000256" key="2">
    <source>
        <dbReference type="ARBA" id="ARBA00023239"/>
    </source>
</evidence>
<comment type="caution">
    <text evidence="3">The sequence shown here is derived from an EMBL/GenBank/DDBJ whole genome shotgun (WGS) entry which is preliminary data.</text>
</comment>
<dbReference type="GO" id="GO:0016838">
    <property type="term" value="F:carbon-oxygen lyase activity, acting on phosphates"/>
    <property type="evidence" value="ECO:0007669"/>
    <property type="project" value="InterPro"/>
</dbReference>
<gene>
    <name evidence="3" type="ORF">BN850_0109100</name>
</gene>
<name>A0A090ME52_9HYPO</name>
<sequence length="107" mass="12082">MTRFIAFANNVLSFYKETLEGDTSNYINATAAYDETDAIATLLETSQDAIDCARRIESVLAGKGEYEQAWRLHAAGYIQMHIMRGRYRLWEVGDGNNPDTEEIIKGN</sequence>
<evidence type="ECO:0000256" key="1">
    <source>
        <dbReference type="ARBA" id="ARBA00007946"/>
    </source>
</evidence>
<protein>
    <submittedName>
        <fullName evidence="3">WGS project CBMI000000000 data, contig CS3069_c003687</fullName>
    </submittedName>
</protein>
<reference evidence="3" key="1">
    <citation type="submission" date="2013-05" db="EMBL/GenBank/DDBJ databases">
        <title>Draft genome sequences of six wheat associated Fusarium spp. isolates.</title>
        <authorList>
            <person name="Moolhuijzen P.M."/>
            <person name="Manners J.M."/>
            <person name="Wilcox S."/>
            <person name="Bellgard M.I."/>
            <person name="Gardiner D.M."/>
        </authorList>
    </citation>
    <scope>NUCLEOTIDE SEQUENCE</scope>
    <source>
        <strain evidence="3">CS3069</strain>
    </source>
</reference>
<dbReference type="EMBL" id="CBMI010003685">
    <property type="protein sequence ID" value="CEG05344.1"/>
    <property type="molecule type" value="Genomic_DNA"/>
</dbReference>
<accession>A0A090ME52</accession>
<comment type="similarity">
    <text evidence="1">Belongs to the trichodiene synthase family.</text>
</comment>
<dbReference type="Gene3D" id="1.10.600.10">
    <property type="entry name" value="Farnesyl Diphosphate Synthase"/>
    <property type="match status" value="1"/>
</dbReference>
<dbReference type="AlphaFoldDB" id="A0A090ME52"/>
<dbReference type="InterPro" id="IPR024652">
    <property type="entry name" value="Trichodiene_synth"/>
</dbReference>
<organism evidence="3">
    <name type="scientific">Fusarium clavum</name>
    <dbReference type="NCBI Taxonomy" id="2594811"/>
    <lineage>
        <taxon>Eukaryota</taxon>
        <taxon>Fungi</taxon>
        <taxon>Dikarya</taxon>
        <taxon>Ascomycota</taxon>
        <taxon>Pezizomycotina</taxon>
        <taxon>Sordariomycetes</taxon>
        <taxon>Hypocreomycetidae</taxon>
        <taxon>Hypocreales</taxon>
        <taxon>Nectriaceae</taxon>
        <taxon>Fusarium</taxon>
        <taxon>Fusarium incarnatum-equiseti species complex</taxon>
    </lineage>
</organism>
<dbReference type="InterPro" id="IPR008949">
    <property type="entry name" value="Isoprenoid_synthase_dom_sf"/>
</dbReference>
<dbReference type="Pfam" id="PF06330">
    <property type="entry name" value="TRI5"/>
    <property type="match status" value="1"/>
</dbReference>
<evidence type="ECO:0000313" key="3">
    <source>
        <dbReference type="EMBL" id="CEG05344.1"/>
    </source>
</evidence>
<keyword evidence="2" id="KW-0456">Lyase</keyword>
<dbReference type="SUPFAM" id="SSF48576">
    <property type="entry name" value="Terpenoid synthases"/>
    <property type="match status" value="1"/>
</dbReference>
<proteinExistence type="inferred from homology"/>